<dbReference type="EMBL" id="MTZV01000002">
    <property type="protein sequence ID" value="PCE27722.1"/>
    <property type="molecule type" value="Genomic_DNA"/>
</dbReference>
<accession>A0A2A4F4W2</accession>
<keyword evidence="1" id="KW-0732">Signal</keyword>
<gene>
    <name evidence="3" type="ORF">BWP39_04235</name>
    <name evidence="2" type="ORF">N0A02_07105</name>
</gene>
<organism evidence="3 4">
    <name type="scientific">Paraburkholderia acidicola</name>
    <dbReference type="NCBI Taxonomy" id="1912599"/>
    <lineage>
        <taxon>Bacteria</taxon>
        <taxon>Pseudomonadati</taxon>
        <taxon>Pseudomonadota</taxon>
        <taxon>Betaproteobacteria</taxon>
        <taxon>Burkholderiales</taxon>
        <taxon>Burkholderiaceae</taxon>
        <taxon>Paraburkholderia</taxon>
    </lineage>
</organism>
<sequence>MKIVRSVAALIVCAAACSSAWSSTSVPTSSDAGAAVQNKGRTAPTAQPILKVGVTDPNTQLILPWFLTDTINAINTRSSPGDLLHKLGHDL</sequence>
<dbReference type="Proteomes" id="UP001469089">
    <property type="component" value="Unassembled WGS sequence"/>
</dbReference>
<reference evidence="3 4" key="1">
    <citation type="submission" date="2017-01" db="EMBL/GenBank/DDBJ databases">
        <title>Whole-Genome Shotgun Sequencing of Two beta-Proteobacterial Species in Search of the Bulgecin Biosynthetic Cluster.</title>
        <authorList>
            <person name="Horsman M.E."/>
            <person name="Marous D.R."/>
            <person name="Li R."/>
            <person name="Oliver R.A."/>
            <person name="Byun B."/>
            <person name="Emrich S.J."/>
            <person name="Boggess B."/>
            <person name="Townsend C.A."/>
            <person name="Mobashery S."/>
        </authorList>
    </citation>
    <scope>NUCLEOTIDE SEQUENCE [LARGE SCALE GENOMIC DNA]</scope>
    <source>
        <strain evidence="3 4">ATCC 31363</strain>
    </source>
</reference>
<proteinExistence type="predicted"/>
<comment type="caution">
    <text evidence="3">The sequence shown here is derived from an EMBL/GenBank/DDBJ whole genome shotgun (WGS) entry which is preliminary data.</text>
</comment>
<dbReference type="EMBL" id="JAOALG010000001">
    <property type="protein sequence ID" value="MEQ5839205.1"/>
    <property type="molecule type" value="Genomic_DNA"/>
</dbReference>
<evidence type="ECO:0000313" key="4">
    <source>
        <dbReference type="Proteomes" id="UP000218022"/>
    </source>
</evidence>
<name>A0A2A4F4W2_9BURK</name>
<evidence type="ECO:0008006" key="6">
    <source>
        <dbReference type="Google" id="ProtNLM"/>
    </source>
</evidence>
<keyword evidence="5" id="KW-1185">Reference proteome</keyword>
<feature type="chain" id="PRO_5012223976" description="Substrate-binding family protein" evidence="1">
    <location>
        <begin position="23"/>
        <end position="91"/>
    </location>
</feature>
<reference evidence="2" key="2">
    <citation type="submission" date="2022-09" db="EMBL/GenBank/DDBJ databases">
        <authorList>
            <person name="Fergusson C."/>
            <person name="Paulo B.S."/>
            <person name="Eustaquio A.S."/>
            <person name="Linington R."/>
        </authorList>
    </citation>
    <scope>NUCLEOTIDE SEQUENCE</scope>
    <source>
        <strain evidence="2">RL17-338-BIF-B</strain>
    </source>
</reference>
<feature type="signal peptide" evidence="1">
    <location>
        <begin position="1"/>
        <end position="22"/>
    </location>
</feature>
<evidence type="ECO:0000256" key="1">
    <source>
        <dbReference type="SAM" id="SignalP"/>
    </source>
</evidence>
<protein>
    <recommendedName>
        <fullName evidence="6">Substrate-binding family protein</fullName>
    </recommendedName>
</protein>
<evidence type="ECO:0000313" key="2">
    <source>
        <dbReference type="EMBL" id="MEQ5839205.1"/>
    </source>
</evidence>
<dbReference type="AlphaFoldDB" id="A0A2A4F4W2"/>
<evidence type="ECO:0000313" key="5">
    <source>
        <dbReference type="Proteomes" id="UP001469089"/>
    </source>
</evidence>
<evidence type="ECO:0000313" key="3">
    <source>
        <dbReference type="EMBL" id="PCE27722.1"/>
    </source>
</evidence>
<reference evidence="2 5" key="3">
    <citation type="journal article" date="2024" name="Chem. Sci.">
        <title>Discovery of a lagriamide polyketide by integrated genome mining, isotopic labeling, and untargeted metabolomics.</title>
        <authorList>
            <person name="Fergusson C.H."/>
            <person name="Saulog J."/>
            <person name="Paulo B.S."/>
            <person name="Wilson D.M."/>
            <person name="Liu D.Y."/>
            <person name="Morehouse N.J."/>
            <person name="Waterworth S."/>
            <person name="Barkei J."/>
            <person name="Gray C.A."/>
            <person name="Kwan J.C."/>
            <person name="Eustaquio A.S."/>
            <person name="Linington R.G."/>
        </authorList>
    </citation>
    <scope>NUCLEOTIDE SEQUENCE [LARGE SCALE GENOMIC DNA]</scope>
    <source>
        <strain evidence="2 5">RL17-338-BIF-B</strain>
    </source>
</reference>
<dbReference type="RefSeq" id="WP_096717158.1">
    <property type="nucleotide sequence ID" value="NZ_JAOALG010000001.1"/>
</dbReference>
<dbReference type="Proteomes" id="UP000218022">
    <property type="component" value="Unassembled WGS sequence"/>
</dbReference>